<reference evidence="1" key="1">
    <citation type="journal article" date="2023" name="Mol. Phylogenet. Evol.">
        <title>Genome-scale phylogeny and comparative genomics of the fungal order Sordariales.</title>
        <authorList>
            <person name="Hensen N."/>
            <person name="Bonometti L."/>
            <person name="Westerberg I."/>
            <person name="Brannstrom I.O."/>
            <person name="Guillou S."/>
            <person name="Cros-Aarteil S."/>
            <person name="Calhoun S."/>
            <person name="Haridas S."/>
            <person name="Kuo A."/>
            <person name="Mondo S."/>
            <person name="Pangilinan J."/>
            <person name="Riley R."/>
            <person name="LaButti K."/>
            <person name="Andreopoulos B."/>
            <person name="Lipzen A."/>
            <person name="Chen C."/>
            <person name="Yan M."/>
            <person name="Daum C."/>
            <person name="Ng V."/>
            <person name="Clum A."/>
            <person name="Steindorff A."/>
            <person name="Ohm R.A."/>
            <person name="Martin F."/>
            <person name="Silar P."/>
            <person name="Natvig D.O."/>
            <person name="Lalanne C."/>
            <person name="Gautier V."/>
            <person name="Ament-Velasquez S.L."/>
            <person name="Kruys A."/>
            <person name="Hutchinson M.I."/>
            <person name="Powell A.J."/>
            <person name="Barry K."/>
            <person name="Miller A.N."/>
            <person name="Grigoriev I.V."/>
            <person name="Debuchy R."/>
            <person name="Gladieux P."/>
            <person name="Hiltunen Thoren M."/>
            <person name="Johannesson H."/>
        </authorList>
    </citation>
    <scope>NUCLEOTIDE SEQUENCE</scope>
    <source>
        <strain evidence="1">CBS 958.72</strain>
    </source>
</reference>
<name>A0AAE0N8V2_9PEZI</name>
<reference evidence="1" key="2">
    <citation type="submission" date="2023-06" db="EMBL/GenBank/DDBJ databases">
        <authorList>
            <consortium name="Lawrence Berkeley National Laboratory"/>
            <person name="Haridas S."/>
            <person name="Hensen N."/>
            <person name="Bonometti L."/>
            <person name="Westerberg I."/>
            <person name="Brannstrom I.O."/>
            <person name="Guillou S."/>
            <person name="Cros-Aarteil S."/>
            <person name="Calhoun S."/>
            <person name="Kuo A."/>
            <person name="Mondo S."/>
            <person name="Pangilinan J."/>
            <person name="Riley R."/>
            <person name="Labutti K."/>
            <person name="Andreopoulos B."/>
            <person name="Lipzen A."/>
            <person name="Chen C."/>
            <person name="Yanf M."/>
            <person name="Daum C."/>
            <person name="Ng V."/>
            <person name="Clum A."/>
            <person name="Steindorff A."/>
            <person name="Ohm R."/>
            <person name="Martin F."/>
            <person name="Silar P."/>
            <person name="Natvig D."/>
            <person name="Lalanne C."/>
            <person name="Gautier V."/>
            <person name="Ament-Velasquez S.L."/>
            <person name="Kruys A."/>
            <person name="Hutchinson M.I."/>
            <person name="Powell A.J."/>
            <person name="Barry K."/>
            <person name="Miller A.N."/>
            <person name="Grigoriev I.V."/>
            <person name="Debuchy R."/>
            <person name="Gladieux P."/>
            <person name="Thoren M.H."/>
            <person name="Johannesson H."/>
        </authorList>
    </citation>
    <scope>NUCLEOTIDE SEQUENCE</scope>
    <source>
        <strain evidence="1">CBS 958.72</strain>
    </source>
</reference>
<dbReference type="Proteomes" id="UP001287356">
    <property type="component" value="Unassembled WGS sequence"/>
</dbReference>
<accession>A0AAE0N8V2</accession>
<gene>
    <name evidence="1" type="ORF">B0T24DRAFT_667382</name>
</gene>
<keyword evidence="2" id="KW-1185">Reference proteome</keyword>
<sequence>MAALGDIRLPEILHLTCEKLDLANVRKLRLVSKAFNEIALHHAYPKLVIYKTPRDISFLQAIINHPGAAASVKSLVYLPDTIDPDLSWDEFLELFVQREKLKKRGVDDVGNLQDHPQLWVEWPLETDAAFLREVYGPVLREMYNERMELALAQLDIEDLPVIQAAMTKLPSLSSLEISRDQDPDFATRNDLALLGGDRQTLSDPYDARRPWIVVRSGRRFNVAPAILTSAGFCYADGGKHKGVSENLKNISLGWLDWRSFDEDEHHYPASSEAEGNASEMGAGATGGANIQPSIHRCLFNVTCANLARVDLYITTGAKFDNGTEIGGHGSELALPGVQINRDEMHWGIEVEACRKSMAKGGLRRFLKSLPQLKRISVAFDYFGSQGGNGVVGVTEFVPECYPAALADIVEPGHVWPGLDEFRIDCVECDYADLMGFLAAHKSTLRSLSMAMLCLNGVSLLALAPVIRRELRLERASVRGDFFCSYTDERTGMELDEEWSIWDIESYPGRSLIYSGPAMDPDQHTQGLLWTAGAAKQWEEQRARLSLTRFLSAHKATLCTLTLRALRFDGVSWATLAPFILNELSLRRAIIEGSFYCFCNNPGTGLPVIEKCSDVDILQPPTRPPTNRFFWTQAALAEYEAHLLSHAYEEEAERRREAGDHE</sequence>
<evidence type="ECO:0000313" key="2">
    <source>
        <dbReference type="Proteomes" id="UP001287356"/>
    </source>
</evidence>
<organism evidence="1 2">
    <name type="scientific">Lasiosphaeria ovina</name>
    <dbReference type="NCBI Taxonomy" id="92902"/>
    <lineage>
        <taxon>Eukaryota</taxon>
        <taxon>Fungi</taxon>
        <taxon>Dikarya</taxon>
        <taxon>Ascomycota</taxon>
        <taxon>Pezizomycotina</taxon>
        <taxon>Sordariomycetes</taxon>
        <taxon>Sordariomycetidae</taxon>
        <taxon>Sordariales</taxon>
        <taxon>Lasiosphaeriaceae</taxon>
        <taxon>Lasiosphaeria</taxon>
    </lineage>
</organism>
<comment type="caution">
    <text evidence="1">The sequence shown here is derived from an EMBL/GenBank/DDBJ whole genome shotgun (WGS) entry which is preliminary data.</text>
</comment>
<evidence type="ECO:0000313" key="1">
    <source>
        <dbReference type="EMBL" id="KAK3374323.1"/>
    </source>
</evidence>
<proteinExistence type="predicted"/>
<dbReference type="EMBL" id="JAULSN010000004">
    <property type="protein sequence ID" value="KAK3374323.1"/>
    <property type="molecule type" value="Genomic_DNA"/>
</dbReference>
<dbReference type="AlphaFoldDB" id="A0AAE0N8V2"/>
<evidence type="ECO:0008006" key="3">
    <source>
        <dbReference type="Google" id="ProtNLM"/>
    </source>
</evidence>
<protein>
    <recommendedName>
        <fullName evidence="3">F-box domain-containing protein</fullName>
    </recommendedName>
</protein>